<evidence type="ECO:0000313" key="1">
    <source>
        <dbReference type="EMBL" id="KAH3858914.1"/>
    </source>
</evidence>
<organism evidence="1 2">
    <name type="scientific">Dreissena polymorpha</name>
    <name type="common">Zebra mussel</name>
    <name type="synonym">Mytilus polymorpha</name>
    <dbReference type="NCBI Taxonomy" id="45954"/>
    <lineage>
        <taxon>Eukaryota</taxon>
        <taxon>Metazoa</taxon>
        <taxon>Spiralia</taxon>
        <taxon>Lophotrochozoa</taxon>
        <taxon>Mollusca</taxon>
        <taxon>Bivalvia</taxon>
        <taxon>Autobranchia</taxon>
        <taxon>Heteroconchia</taxon>
        <taxon>Euheterodonta</taxon>
        <taxon>Imparidentia</taxon>
        <taxon>Neoheterodontei</taxon>
        <taxon>Myida</taxon>
        <taxon>Dreissenoidea</taxon>
        <taxon>Dreissenidae</taxon>
        <taxon>Dreissena</taxon>
    </lineage>
</organism>
<keyword evidence="2" id="KW-1185">Reference proteome</keyword>
<sequence>MFIENYEGRSRSLYEVVKQFRWGDDQEAAFLDLKKALVEAPVLGLLNRTTRLCWTRMRLTRLLVEC</sequence>
<evidence type="ECO:0000313" key="2">
    <source>
        <dbReference type="Proteomes" id="UP000828390"/>
    </source>
</evidence>
<reference evidence="1" key="2">
    <citation type="submission" date="2020-11" db="EMBL/GenBank/DDBJ databases">
        <authorList>
            <person name="McCartney M.A."/>
            <person name="Auch B."/>
            <person name="Kono T."/>
            <person name="Mallez S."/>
            <person name="Becker A."/>
            <person name="Gohl D.M."/>
            <person name="Silverstein K.A.T."/>
            <person name="Koren S."/>
            <person name="Bechman K.B."/>
            <person name="Herman A."/>
            <person name="Abrahante J.E."/>
            <person name="Garbe J."/>
        </authorList>
    </citation>
    <scope>NUCLEOTIDE SEQUENCE</scope>
    <source>
        <strain evidence="1">Duluth1</strain>
        <tissue evidence="1">Whole animal</tissue>
    </source>
</reference>
<dbReference type="Gene3D" id="3.30.70.270">
    <property type="match status" value="1"/>
</dbReference>
<accession>A0A9D4R8F0</accession>
<dbReference type="Proteomes" id="UP000828390">
    <property type="component" value="Unassembled WGS sequence"/>
</dbReference>
<dbReference type="SUPFAM" id="SSF56672">
    <property type="entry name" value="DNA/RNA polymerases"/>
    <property type="match status" value="1"/>
</dbReference>
<dbReference type="AlphaFoldDB" id="A0A9D4R8F0"/>
<dbReference type="InterPro" id="IPR043502">
    <property type="entry name" value="DNA/RNA_pol_sf"/>
</dbReference>
<reference evidence="1" key="1">
    <citation type="journal article" date="2019" name="bioRxiv">
        <title>The Genome of the Zebra Mussel, Dreissena polymorpha: A Resource for Invasive Species Research.</title>
        <authorList>
            <person name="McCartney M.A."/>
            <person name="Auch B."/>
            <person name="Kono T."/>
            <person name="Mallez S."/>
            <person name="Zhang Y."/>
            <person name="Obille A."/>
            <person name="Becker A."/>
            <person name="Abrahante J.E."/>
            <person name="Garbe J."/>
            <person name="Badalamenti J.P."/>
            <person name="Herman A."/>
            <person name="Mangelson H."/>
            <person name="Liachko I."/>
            <person name="Sullivan S."/>
            <person name="Sone E.D."/>
            <person name="Koren S."/>
            <person name="Silverstein K.A.T."/>
            <person name="Beckman K.B."/>
            <person name="Gohl D.M."/>
        </authorList>
    </citation>
    <scope>NUCLEOTIDE SEQUENCE</scope>
    <source>
        <strain evidence="1">Duluth1</strain>
        <tissue evidence="1">Whole animal</tissue>
    </source>
</reference>
<protein>
    <submittedName>
        <fullName evidence="1">Uncharacterized protein</fullName>
    </submittedName>
</protein>
<comment type="caution">
    <text evidence="1">The sequence shown here is derived from an EMBL/GenBank/DDBJ whole genome shotgun (WGS) entry which is preliminary data.</text>
</comment>
<dbReference type="EMBL" id="JAIWYP010000003">
    <property type="protein sequence ID" value="KAH3858914.1"/>
    <property type="molecule type" value="Genomic_DNA"/>
</dbReference>
<dbReference type="InterPro" id="IPR043128">
    <property type="entry name" value="Rev_trsase/Diguanyl_cyclase"/>
</dbReference>
<proteinExistence type="predicted"/>
<gene>
    <name evidence="1" type="ORF">DPMN_101558</name>
</gene>
<name>A0A9D4R8F0_DREPO</name>